<gene>
    <name evidence="2" type="ORF">CBER1_05759</name>
</gene>
<comment type="caution">
    <text evidence="2">The sequence shown here is derived from an EMBL/GenBank/DDBJ whole genome shotgun (WGS) entry which is preliminary data.</text>
</comment>
<reference evidence="3" key="1">
    <citation type="journal article" date="2017" name="bioRxiv">
        <title>Conservation of a gene cluster reveals novel cercosporin biosynthetic mechanisms and extends production to the genus Colletotrichum.</title>
        <authorList>
            <person name="de Jonge R."/>
            <person name="Ebert M.K."/>
            <person name="Huitt-Roehl C.R."/>
            <person name="Pal P."/>
            <person name="Suttle J.C."/>
            <person name="Spanner R.E."/>
            <person name="Neubauer J.D."/>
            <person name="Jurick W.M.II."/>
            <person name="Stott K.A."/>
            <person name="Secor G.A."/>
            <person name="Thomma B.P.H.J."/>
            <person name="Van de Peer Y."/>
            <person name="Townsend C.A."/>
            <person name="Bolton M.D."/>
        </authorList>
    </citation>
    <scope>NUCLEOTIDE SEQUENCE [LARGE SCALE GENOMIC DNA]</scope>
    <source>
        <strain evidence="3">CBS538.71</strain>
    </source>
</reference>
<dbReference type="OrthoDB" id="509124at2759"/>
<accession>A0A2S6BT17</accession>
<proteinExistence type="predicted"/>
<keyword evidence="3" id="KW-1185">Reference proteome</keyword>
<evidence type="ECO:0000256" key="1">
    <source>
        <dbReference type="SAM" id="SignalP"/>
    </source>
</evidence>
<name>A0A2S6BT17_9PEZI</name>
<evidence type="ECO:0000313" key="3">
    <source>
        <dbReference type="Proteomes" id="UP000237631"/>
    </source>
</evidence>
<dbReference type="AlphaFoldDB" id="A0A2S6BT17"/>
<dbReference type="SUPFAM" id="SSF55961">
    <property type="entry name" value="Bet v1-like"/>
    <property type="match status" value="1"/>
</dbReference>
<organism evidence="2 3">
    <name type="scientific">Cercospora berteroae</name>
    <dbReference type="NCBI Taxonomy" id="357750"/>
    <lineage>
        <taxon>Eukaryota</taxon>
        <taxon>Fungi</taxon>
        <taxon>Dikarya</taxon>
        <taxon>Ascomycota</taxon>
        <taxon>Pezizomycotina</taxon>
        <taxon>Dothideomycetes</taxon>
        <taxon>Dothideomycetidae</taxon>
        <taxon>Mycosphaerellales</taxon>
        <taxon>Mycosphaerellaceae</taxon>
        <taxon>Cercospora</taxon>
    </lineage>
</organism>
<sequence>MRTSYAFCLLALFLGEATCKPPAKHDGRNALSAFINMRCNKAADGTQPNLSTPSFGSRGIGFTVCSEREIEAPIGLVYNTTVNFHNYPCWNSFVIKVDPTPGYSLDTIPPPINTIMIFTNQGLVPGTNDTVQSTEQLSIADANVDGNSLVAISAWKSYEQAEHPNILTDLGDGRTRYVSYDSFYYDIGQQSLPLKDVLQRLFDQQGDELKAFVEAE</sequence>
<protein>
    <submittedName>
        <fullName evidence="2">Uncharacterized protein</fullName>
    </submittedName>
</protein>
<feature type="signal peptide" evidence="1">
    <location>
        <begin position="1"/>
        <end position="19"/>
    </location>
</feature>
<evidence type="ECO:0000313" key="2">
    <source>
        <dbReference type="EMBL" id="PPJ50628.1"/>
    </source>
</evidence>
<feature type="chain" id="PRO_5015521646" evidence="1">
    <location>
        <begin position="20"/>
        <end position="216"/>
    </location>
</feature>
<dbReference type="Proteomes" id="UP000237631">
    <property type="component" value="Unassembled WGS sequence"/>
</dbReference>
<keyword evidence="1" id="KW-0732">Signal</keyword>
<dbReference type="EMBL" id="PNEN01001780">
    <property type="protein sequence ID" value="PPJ50628.1"/>
    <property type="molecule type" value="Genomic_DNA"/>
</dbReference>